<feature type="disulfide bond" evidence="6">
    <location>
        <begin position="239"/>
        <end position="248"/>
    </location>
</feature>
<keyword evidence="4 6" id="KW-1015">Disulfide bond</keyword>
<dbReference type="PROSITE" id="PS01186">
    <property type="entry name" value="EGF_2"/>
    <property type="match status" value="5"/>
</dbReference>
<keyword evidence="7" id="KW-0812">Transmembrane</keyword>
<dbReference type="Pfam" id="PF02210">
    <property type="entry name" value="Laminin_G_2"/>
    <property type="match status" value="1"/>
</dbReference>
<feature type="disulfide bond" evidence="6">
    <location>
        <begin position="318"/>
        <end position="327"/>
    </location>
</feature>
<dbReference type="PRINTS" id="PR00010">
    <property type="entry name" value="EGFBLOOD"/>
</dbReference>
<evidence type="ECO:0000256" key="7">
    <source>
        <dbReference type="SAM" id="Phobius"/>
    </source>
</evidence>
<feature type="disulfide bond" evidence="6">
    <location>
        <begin position="277"/>
        <end position="286"/>
    </location>
</feature>
<feature type="disulfide bond" evidence="6">
    <location>
        <begin position="202"/>
        <end position="211"/>
    </location>
</feature>
<protein>
    <submittedName>
        <fullName evidence="11">Protein crumbs homolog 1-like</fullName>
    </submittedName>
</protein>
<dbReference type="KEGG" id="ncc:104952121"/>
<dbReference type="Gene3D" id="2.10.25.10">
    <property type="entry name" value="Laminin"/>
    <property type="match status" value="5"/>
</dbReference>
<keyword evidence="2" id="KW-0732">Signal</keyword>
<dbReference type="SMART" id="SM00179">
    <property type="entry name" value="EGF_CA"/>
    <property type="match status" value="5"/>
</dbReference>
<keyword evidence="7" id="KW-1133">Transmembrane helix</keyword>
<dbReference type="InterPro" id="IPR001791">
    <property type="entry name" value="Laminin_G"/>
</dbReference>
<feature type="domain" description="EGF-like" evidence="9">
    <location>
        <begin position="291"/>
        <end position="328"/>
    </location>
</feature>
<dbReference type="InterPro" id="IPR000152">
    <property type="entry name" value="EGF-type_Asp/Asn_hydroxyl_site"/>
</dbReference>
<feature type="disulfide bond" evidence="6">
    <location>
        <begin position="218"/>
        <end position="228"/>
    </location>
</feature>
<evidence type="ECO:0000259" key="8">
    <source>
        <dbReference type="PROSITE" id="PS50025"/>
    </source>
</evidence>
<evidence type="ECO:0000256" key="4">
    <source>
        <dbReference type="ARBA" id="ARBA00023157"/>
    </source>
</evidence>
<accession>A0A6I9NKQ0</accession>
<feature type="domain" description="EGF-like" evidence="9">
    <location>
        <begin position="176"/>
        <end position="212"/>
    </location>
</feature>
<dbReference type="GO" id="GO:0005509">
    <property type="term" value="F:calcium ion binding"/>
    <property type="evidence" value="ECO:0007669"/>
    <property type="project" value="InterPro"/>
</dbReference>
<dbReference type="GO" id="GO:0060218">
    <property type="term" value="P:hematopoietic stem cell differentiation"/>
    <property type="evidence" value="ECO:0007669"/>
    <property type="project" value="UniProtKB-ARBA"/>
</dbReference>
<evidence type="ECO:0000256" key="6">
    <source>
        <dbReference type="PROSITE-ProRule" id="PRU00076"/>
    </source>
</evidence>
<dbReference type="SUPFAM" id="SSF49899">
    <property type="entry name" value="Concanavalin A-like lectins/glucanases"/>
    <property type="match status" value="1"/>
</dbReference>
<dbReference type="InterPro" id="IPR051022">
    <property type="entry name" value="Notch_Cell-Fate_Det"/>
</dbReference>
<evidence type="ECO:0000256" key="5">
    <source>
        <dbReference type="ARBA" id="ARBA00023180"/>
    </source>
</evidence>
<evidence type="ECO:0000256" key="1">
    <source>
        <dbReference type="ARBA" id="ARBA00022536"/>
    </source>
</evidence>
<dbReference type="FunFam" id="2.10.25.10:FF:000012">
    <property type="entry name" value="Delta-like protein"/>
    <property type="match status" value="1"/>
</dbReference>
<dbReference type="InterPro" id="IPR001881">
    <property type="entry name" value="EGF-like_Ca-bd_dom"/>
</dbReference>
<dbReference type="PROSITE" id="PS50025">
    <property type="entry name" value="LAM_G_DOMAIN"/>
    <property type="match status" value="1"/>
</dbReference>
<dbReference type="InterPro" id="IPR013320">
    <property type="entry name" value="ConA-like_dom_sf"/>
</dbReference>
<dbReference type="PROSITE" id="PS01187">
    <property type="entry name" value="EGF_CA"/>
    <property type="match status" value="1"/>
</dbReference>
<dbReference type="InterPro" id="IPR009030">
    <property type="entry name" value="Growth_fac_rcpt_cys_sf"/>
</dbReference>
<dbReference type="PROSITE" id="PS00010">
    <property type="entry name" value="ASX_HYDROXYL"/>
    <property type="match status" value="3"/>
</dbReference>
<evidence type="ECO:0000256" key="3">
    <source>
        <dbReference type="ARBA" id="ARBA00022737"/>
    </source>
</evidence>
<comment type="caution">
    <text evidence="6">Lacks conserved residue(s) required for the propagation of feature annotation.</text>
</comment>
<evidence type="ECO:0000259" key="9">
    <source>
        <dbReference type="PROSITE" id="PS50026"/>
    </source>
</evidence>
<dbReference type="SUPFAM" id="SSF57184">
    <property type="entry name" value="Growth factor receptor domain"/>
    <property type="match status" value="1"/>
</dbReference>
<dbReference type="InterPro" id="IPR000742">
    <property type="entry name" value="EGF"/>
</dbReference>
<dbReference type="GeneID" id="104952121"/>
<dbReference type="PROSITE" id="PS00022">
    <property type="entry name" value="EGF_1"/>
    <property type="match status" value="5"/>
</dbReference>
<dbReference type="Gene3D" id="2.60.120.200">
    <property type="match status" value="1"/>
</dbReference>
<dbReference type="SMART" id="SM00282">
    <property type="entry name" value="LamG"/>
    <property type="match status" value="1"/>
</dbReference>
<feature type="disulfide bond" evidence="6">
    <location>
        <begin position="356"/>
        <end position="365"/>
    </location>
</feature>
<dbReference type="FunFam" id="2.10.25.10:FF:000031">
    <property type="entry name" value="neurogenic locus notch homolog protein 3"/>
    <property type="match status" value="1"/>
</dbReference>
<evidence type="ECO:0000256" key="2">
    <source>
        <dbReference type="ARBA" id="ARBA00022729"/>
    </source>
</evidence>
<gene>
    <name evidence="11" type="primary">LOC104952121</name>
</gene>
<dbReference type="AlphaFoldDB" id="A0A6I9NKQ0"/>
<dbReference type="GO" id="GO:0045597">
    <property type="term" value="P:positive regulation of cell differentiation"/>
    <property type="evidence" value="ECO:0007669"/>
    <property type="project" value="UniProtKB-ARBA"/>
</dbReference>
<organism evidence="10 11">
    <name type="scientific">Notothenia coriiceps</name>
    <name type="common">black rockcod</name>
    <dbReference type="NCBI Taxonomy" id="8208"/>
    <lineage>
        <taxon>Eukaryota</taxon>
        <taxon>Metazoa</taxon>
        <taxon>Chordata</taxon>
        <taxon>Craniata</taxon>
        <taxon>Vertebrata</taxon>
        <taxon>Euteleostomi</taxon>
        <taxon>Actinopterygii</taxon>
        <taxon>Neopterygii</taxon>
        <taxon>Teleostei</taxon>
        <taxon>Neoteleostei</taxon>
        <taxon>Acanthomorphata</taxon>
        <taxon>Eupercaria</taxon>
        <taxon>Perciformes</taxon>
        <taxon>Notothenioidei</taxon>
        <taxon>Nototheniidae</taxon>
        <taxon>Notothenia</taxon>
    </lineage>
</organism>
<dbReference type="CDD" id="cd00054">
    <property type="entry name" value="EGF_CA"/>
    <property type="match status" value="5"/>
</dbReference>
<dbReference type="RefSeq" id="XP_010777177.1">
    <property type="nucleotide sequence ID" value="XM_010778875.1"/>
</dbReference>
<keyword evidence="7" id="KW-0472">Membrane</keyword>
<dbReference type="GO" id="GO:1901222">
    <property type="term" value="P:regulation of non-canonical NF-kappaB signal transduction"/>
    <property type="evidence" value="ECO:0007669"/>
    <property type="project" value="UniProtKB-ARBA"/>
</dbReference>
<feature type="domain" description="EGF-like" evidence="9">
    <location>
        <begin position="214"/>
        <end position="249"/>
    </location>
</feature>
<dbReference type="SUPFAM" id="SSF57196">
    <property type="entry name" value="EGF/Laminin"/>
    <property type="match status" value="2"/>
</dbReference>
<keyword evidence="1 6" id="KW-0245">EGF-like domain</keyword>
<dbReference type="FunFam" id="2.10.25.10:FF:000472">
    <property type="entry name" value="Uncharacterized protein, isoform A"/>
    <property type="match status" value="1"/>
</dbReference>
<feature type="transmembrane region" description="Helical" evidence="7">
    <location>
        <begin position="378"/>
        <end position="401"/>
    </location>
</feature>
<name>A0A6I9NKQ0_9TELE</name>
<dbReference type="FunFam" id="2.60.120.200:FF:000130">
    <property type="entry name" value="Crumbs 2, cell polarity complex component"/>
    <property type="match status" value="1"/>
</dbReference>
<dbReference type="GO" id="GO:0016020">
    <property type="term" value="C:membrane"/>
    <property type="evidence" value="ECO:0007669"/>
    <property type="project" value="UniProtKB-ARBA"/>
</dbReference>
<dbReference type="PROSITE" id="PS50026">
    <property type="entry name" value="EGF_3"/>
    <property type="match status" value="5"/>
</dbReference>
<dbReference type="Pfam" id="PF00008">
    <property type="entry name" value="EGF"/>
    <property type="match status" value="5"/>
</dbReference>
<evidence type="ECO:0000313" key="11">
    <source>
        <dbReference type="RefSeq" id="XP_010777177.1"/>
    </source>
</evidence>
<dbReference type="OrthoDB" id="283575at2759"/>
<feature type="domain" description="EGF-like" evidence="9">
    <location>
        <begin position="251"/>
        <end position="287"/>
    </location>
</feature>
<dbReference type="InterPro" id="IPR018097">
    <property type="entry name" value="EGF_Ca-bd_CS"/>
</dbReference>
<feature type="domain" description="EGF-like" evidence="9">
    <location>
        <begin position="330"/>
        <end position="366"/>
    </location>
</feature>
<sequence length="441" mass="47868">LTEAIFQDNALQYVANSSLLSPVTDITMDIRTRDENGILLRAASRAEVFCLGLLNSSLLVKLDSGASAELLAFTSDRVIADGAWHHIQLTMVEPTHSVSRWRLTVDGQRFGGSFGVGGNLNFLNDTNVWLAEKYTGCLGEVRVGGVYLPLINVPDAPQMSRFSRLGGHEPIIGCQGSPICDSQPCLNQGVCQDQFNEFNCSCSAGWEGKLCELEVNECSSSPCGYGTCKDLLADYQCDCHSGYTGRDCKEELDNCLEFSCVNGGTCMDKGGAHTCSCPRGYVGKRCQWRFPPVACDADTKCLNGGVCIGGDSGGNCTCKPGYTGARCETEIDECEFRPCLNGATCLDRLNHFQCVCVLGFSGRVCENNREEHTERVPWLVVTIPLTTLCVLVAILVVFCMVMTARKKRQSEGTYSPSSQEVAGARLEMGSVLKVPPEERLI</sequence>
<dbReference type="SMART" id="SM00181">
    <property type="entry name" value="EGF"/>
    <property type="match status" value="5"/>
</dbReference>
<dbReference type="CDD" id="cd00110">
    <property type="entry name" value="LamG"/>
    <property type="match status" value="1"/>
</dbReference>
<dbReference type="FunFam" id="2.10.25.10:FF:000109">
    <property type="entry name" value="Notch homolog 4, [Drosophila]"/>
    <property type="match status" value="1"/>
</dbReference>
<evidence type="ECO:0000313" key="10">
    <source>
        <dbReference type="Proteomes" id="UP000504611"/>
    </source>
</evidence>
<proteinExistence type="predicted"/>
<feature type="non-terminal residue" evidence="11">
    <location>
        <position position="1"/>
    </location>
</feature>
<keyword evidence="5" id="KW-0325">Glycoprotein</keyword>
<reference evidence="11" key="1">
    <citation type="submission" date="2025-08" db="UniProtKB">
        <authorList>
            <consortium name="RefSeq"/>
        </authorList>
    </citation>
    <scope>IDENTIFICATION</scope>
    <source>
        <tissue evidence="11">Muscle</tissue>
    </source>
</reference>
<dbReference type="Proteomes" id="UP000504611">
    <property type="component" value="Unplaced"/>
</dbReference>
<keyword evidence="10" id="KW-1185">Reference proteome</keyword>
<feature type="domain" description="Laminin G" evidence="8">
    <location>
        <begin position="1"/>
        <end position="174"/>
    </location>
</feature>
<dbReference type="PANTHER" id="PTHR24049">
    <property type="entry name" value="CRUMBS FAMILY MEMBER"/>
    <property type="match status" value="1"/>
</dbReference>
<keyword evidence="3" id="KW-0677">Repeat</keyword>